<proteinExistence type="predicted"/>
<accession>A0A3N4RUA7</accession>
<evidence type="ECO:0000313" key="1">
    <source>
        <dbReference type="EMBL" id="RPE34345.1"/>
    </source>
</evidence>
<organism evidence="1 2">
    <name type="scientific">Kitasatospora cineracea</name>
    <dbReference type="NCBI Taxonomy" id="88074"/>
    <lineage>
        <taxon>Bacteria</taxon>
        <taxon>Bacillati</taxon>
        <taxon>Actinomycetota</taxon>
        <taxon>Actinomycetes</taxon>
        <taxon>Kitasatosporales</taxon>
        <taxon>Streptomycetaceae</taxon>
        <taxon>Kitasatospora</taxon>
    </lineage>
</organism>
<dbReference type="RefSeq" id="WP_123818233.1">
    <property type="nucleotide sequence ID" value="NZ_RKQG01000001.1"/>
</dbReference>
<keyword evidence="2" id="KW-1185">Reference proteome</keyword>
<dbReference type="AlphaFoldDB" id="A0A3N4RUA7"/>
<dbReference type="Proteomes" id="UP000266906">
    <property type="component" value="Unassembled WGS sequence"/>
</dbReference>
<gene>
    <name evidence="1" type="ORF">EDD38_2660</name>
</gene>
<evidence type="ECO:0000313" key="2">
    <source>
        <dbReference type="Proteomes" id="UP000266906"/>
    </source>
</evidence>
<dbReference type="EMBL" id="RKQG01000001">
    <property type="protein sequence ID" value="RPE34345.1"/>
    <property type="molecule type" value="Genomic_DNA"/>
</dbReference>
<name>A0A3N4RUA7_9ACTN</name>
<comment type="caution">
    <text evidence="1">The sequence shown here is derived from an EMBL/GenBank/DDBJ whole genome shotgun (WGS) entry which is preliminary data.</text>
</comment>
<sequence>MSAQTDPPAGDAGERARWIGGALHRLTGRQPLVEGTGDGGFRITARVVEHPDSAVAAAVLRVLGAGDRFGHGRNERREHLWAEIDPRRPEGGAR</sequence>
<reference evidence="1 2" key="1">
    <citation type="submission" date="2018-11" db="EMBL/GenBank/DDBJ databases">
        <title>Sequencing the genomes of 1000 actinobacteria strains.</title>
        <authorList>
            <person name="Klenk H.-P."/>
        </authorList>
    </citation>
    <scope>NUCLEOTIDE SEQUENCE [LARGE SCALE GENOMIC DNA]</scope>
    <source>
        <strain evidence="1 2">DSM 44781</strain>
    </source>
</reference>
<protein>
    <submittedName>
        <fullName evidence="1">Uncharacterized protein</fullName>
    </submittedName>
</protein>